<dbReference type="Proteomes" id="UP000826212">
    <property type="component" value="Chromosome"/>
</dbReference>
<evidence type="ECO:0000313" key="2">
    <source>
        <dbReference type="Proteomes" id="UP000826212"/>
    </source>
</evidence>
<reference evidence="1" key="1">
    <citation type="submission" date="2021-08" db="EMBL/GenBank/DDBJ databases">
        <title>Novel anaerobic bacterium isolated from sea squirt in East Sea, Republic of Korea.</title>
        <authorList>
            <person name="Nguyen T.H."/>
            <person name="Li Z."/>
            <person name="Lee Y.-J."/>
            <person name="Ko J."/>
            <person name="Kim S.-G."/>
        </authorList>
    </citation>
    <scope>NUCLEOTIDE SEQUENCE</scope>
    <source>
        <strain evidence="1">KCTC 25031</strain>
    </source>
</reference>
<protein>
    <submittedName>
        <fullName evidence="1">Efflux RND transporter periplasmic adaptor subunit</fullName>
    </submittedName>
</protein>
<organism evidence="1 2">
    <name type="scientific">Halosquirtibacter laminarini</name>
    <dbReference type="NCBI Taxonomy" id="3374600"/>
    <lineage>
        <taxon>Bacteria</taxon>
        <taxon>Pseudomonadati</taxon>
        <taxon>Bacteroidota</taxon>
        <taxon>Bacteroidia</taxon>
        <taxon>Marinilabiliales</taxon>
        <taxon>Prolixibacteraceae</taxon>
        <taxon>Halosquirtibacter</taxon>
    </lineage>
</organism>
<dbReference type="EMBL" id="CP081303">
    <property type="protein sequence ID" value="QZE13750.1"/>
    <property type="molecule type" value="Genomic_DNA"/>
</dbReference>
<accession>A0AC61NDV3</accession>
<gene>
    <name evidence="1" type="ORF">K4L44_14455</name>
</gene>
<sequence length="363" mass="40018">MKKVIKIVLIILVVLGVFGTFMYIYQKSQPKQENYEKIEVKRDTIIINTIATGAVVPKKEIAIKPQIAGIISKIYVEAGDTVKQGDVIAKVKIIPDMVSLNNAKSRIKRAQIDLEMAKNNHERNDKLFKKGIISEATNVQTERSYKSAKEELKAAKDNLDLIKEGVTKSSITQTNTLIRSTITGMVLDVPIKEGNSVIQSNSFNDGTTIATVADMRDMIFEGNIDETEVGKVKLGMPMKLTIGAMSEEKFDAKITHISPKGTNNGGAVQFKIKGTIALVPGQFIRAGYSANASIEVERKENILTIPESTIFFENDSSYVWITKKDAEEVTYDKTNVSLGLSDGINVEVTKGIKEGEEIRGNKK</sequence>
<name>A0AC61NDV3_9BACT</name>
<keyword evidence="2" id="KW-1185">Reference proteome</keyword>
<evidence type="ECO:0000313" key="1">
    <source>
        <dbReference type="EMBL" id="QZE13750.1"/>
    </source>
</evidence>
<proteinExistence type="predicted"/>